<dbReference type="EMBL" id="JAGYWB010000017">
    <property type="protein sequence ID" value="KAI0494250.1"/>
    <property type="molecule type" value="Genomic_DNA"/>
</dbReference>
<gene>
    <name evidence="1" type="ORF">KFK09_024382</name>
</gene>
<evidence type="ECO:0000313" key="2">
    <source>
        <dbReference type="Proteomes" id="UP000829196"/>
    </source>
</evidence>
<organism evidence="1 2">
    <name type="scientific">Dendrobium nobile</name>
    <name type="common">Orchid</name>
    <dbReference type="NCBI Taxonomy" id="94219"/>
    <lineage>
        <taxon>Eukaryota</taxon>
        <taxon>Viridiplantae</taxon>
        <taxon>Streptophyta</taxon>
        <taxon>Embryophyta</taxon>
        <taxon>Tracheophyta</taxon>
        <taxon>Spermatophyta</taxon>
        <taxon>Magnoliopsida</taxon>
        <taxon>Liliopsida</taxon>
        <taxon>Asparagales</taxon>
        <taxon>Orchidaceae</taxon>
        <taxon>Epidendroideae</taxon>
        <taxon>Malaxideae</taxon>
        <taxon>Dendrobiinae</taxon>
        <taxon>Dendrobium</taxon>
    </lineage>
</organism>
<dbReference type="Proteomes" id="UP000829196">
    <property type="component" value="Unassembled WGS sequence"/>
</dbReference>
<dbReference type="AlphaFoldDB" id="A0A8T3ADL7"/>
<accession>A0A8T3ADL7</accession>
<evidence type="ECO:0000313" key="1">
    <source>
        <dbReference type="EMBL" id="KAI0494250.1"/>
    </source>
</evidence>
<comment type="caution">
    <text evidence="1">The sequence shown here is derived from an EMBL/GenBank/DDBJ whole genome shotgun (WGS) entry which is preliminary data.</text>
</comment>
<proteinExistence type="predicted"/>
<name>A0A8T3ADL7_DENNO</name>
<sequence>MRQLYLTKCTMDEGVADEGRSASKPSLAMQALKPNMIKSSFLLFSSETPIENKSCF</sequence>
<reference evidence="1" key="1">
    <citation type="journal article" date="2022" name="Front. Genet.">
        <title>Chromosome-Scale Assembly of the Dendrobium nobile Genome Provides Insights Into the Molecular Mechanism of the Biosynthesis of the Medicinal Active Ingredient of Dendrobium.</title>
        <authorList>
            <person name="Xu Q."/>
            <person name="Niu S.-C."/>
            <person name="Li K.-L."/>
            <person name="Zheng P.-J."/>
            <person name="Zhang X.-J."/>
            <person name="Jia Y."/>
            <person name="Liu Y."/>
            <person name="Niu Y.-X."/>
            <person name="Yu L.-H."/>
            <person name="Chen D.-F."/>
            <person name="Zhang G.-Q."/>
        </authorList>
    </citation>
    <scope>NUCLEOTIDE SEQUENCE</scope>
    <source>
        <tissue evidence="1">Leaf</tissue>
    </source>
</reference>
<keyword evidence="2" id="KW-1185">Reference proteome</keyword>
<protein>
    <submittedName>
        <fullName evidence="1">Uncharacterized protein</fullName>
    </submittedName>
</protein>